<keyword evidence="5" id="KW-0547">Nucleotide-binding</keyword>
<keyword evidence="6" id="KW-0418">Kinase</keyword>
<evidence type="ECO:0000313" key="14">
    <source>
        <dbReference type="Proteomes" id="UP000187203"/>
    </source>
</evidence>
<keyword evidence="3" id="KW-0808">Transferase</keyword>
<comment type="caution">
    <text evidence="13">The sequence shown here is derived from an EMBL/GenBank/DDBJ whole genome shotgun (WGS) entry which is preliminary data.</text>
</comment>
<comment type="catalytic activity">
    <reaction evidence="9">
        <text>L-threonyl-[protein] + ATP = O-phospho-L-threonyl-[protein] + ADP + H(+)</text>
        <dbReference type="Rhea" id="RHEA:46608"/>
        <dbReference type="Rhea" id="RHEA-COMP:11060"/>
        <dbReference type="Rhea" id="RHEA-COMP:11605"/>
        <dbReference type="ChEBI" id="CHEBI:15378"/>
        <dbReference type="ChEBI" id="CHEBI:30013"/>
        <dbReference type="ChEBI" id="CHEBI:30616"/>
        <dbReference type="ChEBI" id="CHEBI:61977"/>
        <dbReference type="ChEBI" id="CHEBI:456216"/>
        <dbReference type="EC" id="2.7.11.1"/>
    </reaction>
</comment>
<dbReference type="PROSITE" id="PS00108">
    <property type="entry name" value="PROTEIN_KINASE_ST"/>
    <property type="match status" value="1"/>
</dbReference>
<dbReference type="GO" id="GO:0004674">
    <property type="term" value="F:protein serine/threonine kinase activity"/>
    <property type="evidence" value="ECO:0007669"/>
    <property type="project" value="UniProtKB-EC"/>
</dbReference>
<comment type="catalytic activity">
    <reaction evidence="10">
        <text>L-seryl-[protein] + ATP = O-phospho-L-seryl-[protein] + ADP + H(+)</text>
        <dbReference type="Rhea" id="RHEA:17989"/>
        <dbReference type="Rhea" id="RHEA-COMP:9863"/>
        <dbReference type="Rhea" id="RHEA-COMP:11604"/>
        <dbReference type="ChEBI" id="CHEBI:15378"/>
        <dbReference type="ChEBI" id="CHEBI:29999"/>
        <dbReference type="ChEBI" id="CHEBI:30616"/>
        <dbReference type="ChEBI" id="CHEBI:83421"/>
        <dbReference type="ChEBI" id="CHEBI:456216"/>
        <dbReference type="EC" id="2.7.11.1"/>
    </reaction>
</comment>
<dbReference type="STRING" id="93759.A0A1R3G3L0"/>
<evidence type="ECO:0000256" key="3">
    <source>
        <dbReference type="ARBA" id="ARBA00022679"/>
    </source>
</evidence>
<dbReference type="PROSITE" id="PS50088">
    <property type="entry name" value="ANK_REPEAT"/>
    <property type="match status" value="1"/>
</dbReference>
<evidence type="ECO:0000256" key="6">
    <source>
        <dbReference type="ARBA" id="ARBA00022777"/>
    </source>
</evidence>
<dbReference type="AlphaFoldDB" id="A0A1R3G3L0"/>
<organism evidence="13 14">
    <name type="scientific">Corchorus olitorius</name>
    <dbReference type="NCBI Taxonomy" id="93759"/>
    <lineage>
        <taxon>Eukaryota</taxon>
        <taxon>Viridiplantae</taxon>
        <taxon>Streptophyta</taxon>
        <taxon>Embryophyta</taxon>
        <taxon>Tracheophyta</taxon>
        <taxon>Spermatophyta</taxon>
        <taxon>Magnoliopsida</taxon>
        <taxon>eudicotyledons</taxon>
        <taxon>Gunneridae</taxon>
        <taxon>Pentapetalae</taxon>
        <taxon>rosids</taxon>
        <taxon>malvids</taxon>
        <taxon>Malvales</taxon>
        <taxon>Malvaceae</taxon>
        <taxon>Grewioideae</taxon>
        <taxon>Apeibeae</taxon>
        <taxon>Corchorus</taxon>
    </lineage>
</organism>
<reference evidence="14" key="1">
    <citation type="submission" date="2013-09" db="EMBL/GenBank/DDBJ databases">
        <title>Corchorus olitorius genome sequencing.</title>
        <authorList>
            <person name="Alam M."/>
            <person name="Haque M.S."/>
            <person name="Islam M.S."/>
            <person name="Emdad E.M."/>
            <person name="Islam M.M."/>
            <person name="Ahmed B."/>
            <person name="Halim A."/>
            <person name="Hossen Q.M.M."/>
            <person name="Hossain M.Z."/>
            <person name="Ahmed R."/>
            <person name="Khan M.M."/>
            <person name="Islam R."/>
            <person name="Rashid M.M."/>
            <person name="Khan S.A."/>
            <person name="Rahman M.S."/>
            <person name="Alam M."/>
            <person name="Yahiya A.S."/>
            <person name="Khan M.S."/>
            <person name="Azam M.S."/>
            <person name="Haque T."/>
            <person name="Lashkar M.Z.H."/>
            <person name="Akhand A.I."/>
            <person name="Morshed G."/>
            <person name="Roy S."/>
            <person name="Uddin K.S."/>
            <person name="Rabeya T."/>
            <person name="Hossain A.S."/>
            <person name="Chowdhury A."/>
            <person name="Snigdha A.R."/>
            <person name="Mortoza M.S."/>
            <person name="Matin S.A."/>
            <person name="Hoque S.M.E."/>
            <person name="Islam M.K."/>
            <person name="Roy D.K."/>
            <person name="Haider R."/>
            <person name="Moosa M.M."/>
            <person name="Elias S.M."/>
            <person name="Hasan A.M."/>
            <person name="Jahan S."/>
            <person name="Shafiuddin M."/>
            <person name="Mahmood N."/>
            <person name="Shommy N.S."/>
        </authorList>
    </citation>
    <scope>NUCLEOTIDE SEQUENCE [LARGE SCALE GENOMIC DNA]</scope>
    <source>
        <strain evidence="14">cv. O-4</strain>
    </source>
</reference>
<accession>A0A1R3G3L0</accession>
<dbReference type="SUPFAM" id="SSF56112">
    <property type="entry name" value="Protein kinase-like (PK-like)"/>
    <property type="match status" value="1"/>
</dbReference>
<dbReference type="EC" id="2.7.11.1" evidence="2"/>
<dbReference type="SMART" id="SM00248">
    <property type="entry name" value="ANK"/>
    <property type="match status" value="3"/>
</dbReference>
<dbReference type="Gene3D" id="1.25.40.20">
    <property type="entry name" value="Ankyrin repeat-containing domain"/>
    <property type="match status" value="1"/>
</dbReference>
<gene>
    <name evidence="13" type="ORF">COLO4_37059</name>
</gene>
<dbReference type="GO" id="GO:0005737">
    <property type="term" value="C:cytoplasm"/>
    <property type="evidence" value="ECO:0007669"/>
    <property type="project" value="UniProtKB-ARBA"/>
</dbReference>
<feature type="domain" description="Protein kinase" evidence="12">
    <location>
        <begin position="185"/>
        <end position="455"/>
    </location>
</feature>
<dbReference type="InterPro" id="IPR001245">
    <property type="entry name" value="Ser-Thr/Tyr_kinase_cat_dom"/>
</dbReference>
<keyword evidence="14" id="KW-1185">Reference proteome</keyword>
<evidence type="ECO:0000259" key="12">
    <source>
        <dbReference type="PROSITE" id="PS50011"/>
    </source>
</evidence>
<evidence type="ECO:0000256" key="10">
    <source>
        <dbReference type="ARBA" id="ARBA00048679"/>
    </source>
</evidence>
<dbReference type="SMART" id="SM00220">
    <property type="entry name" value="S_TKc"/>
    <property type="match status" value="1"/>
</dbReference>
<dbReference type="Pfam" id="PF12796">
    <property type="entry name" value="Ank_2"/>
    <property type="match status" value="1"/>
</dbReference>
<dbReference type="InterPro" id="IPR002110">
    <property type="entry name" value="Ankyrin_rpt"/>
</dbReference>
<evidence type="ECO:0000256" key="5">
    <source>
        <dbReference type="ARBA" id="ARBA00022741"/>
    </source>
</evidence>
<dbReference type="CDD" id="cd13999">
    <property type="entry name" value="STKc_MAP3K-like"/>
    <property type="match status" value="1"/>
</dbReference>
<dbReference type="FunFam" id="1.25.40.20:FF:000211">
    <property type="entry name" value="Integrin-linked protein kinase 1"/>
    <property type="match status" value="1"/>
</dbReference>
<dbReference type="PANTHER" id="PTHR44329:SF7">
    <property type="entry name" value="OS02G0608500 PROTEIN"/>
    <property type="match status" value="1"/>
</dbReference>
<evidence type="ECO:0000256" key="1">
    <source>
        <dbReference type="ARBA" id="ARBA00005843"/>
    </source>
</evidence>
<keyword evidence="7" id="KW-0067">ATP-binding</keyword>
<dbReference type="PANTHER" id="PTHR44329">
    <property type="entry name" value="SERINE/THREONINE-PROTEIN KINASE TNNI3K-RELATED"/>
    <property type="match status" value="1"/>
</dbReference>
<dbReference type="FunFam" id="1.10.510.10:FF:000355">
    <property type="entry name" value="Integrin-linked protein kinase family"/>
    <property type="match status" value="1"/>
</dbReference>
<dbReference type="FunFam" id="3.30.200.20:FF:000180">
    <property type="entry name" value="serine/threonine-protein kinase STY46-like"/>
    <property type="match status" value="1"/>
</dbReference>
<dbReference type="PROSITE" id="PS50297">
    <property type="entry name" value="ANK_REP_REGION"/>
    <property type="match status" value="1"/>
</dbReference>
<evidence type="ECO:0000313" key="13">
    <source>
        <dbReference type="EMBL" id="OMO52647.1"/>
    </source>
</evidence>
<dbReference type="PRINTS" id="PR00109">
    <property type="entry name" value="TYRKINASE"/>
</dbReference>
<dbReference type="Gene3D" id="3.30.200.20">
    <property type="entry name" value="Phosphorylase Kinase, domain 1"/>
    <property type="match status" value="1"/>
</dbReference>
<evidence type="ECO:0000256" key="11">
    <source>
        <dbReference type="PROSITE-ProRule" id="PRU00023"/>
    </source>
</evidence>
<dbReference type="PROSITE" id="PS50011">
    <property type="entry name" value="PROTEIN_KINASE_DOM"/>
    <property type="match status" value="1"/>
</dbReference>
<comment type="similarity">
    <text evidence="1">Belongs to the protein kinase superfamily. TKL Ser/Thr protein kinase family.</text>
</comment>
<evidence type="ECO:0000256" key="9">
    <source>
        <dbReference type="ARBA" id="ARBA00047899"/>
    </source>
</evidence>
<dbReference type="InterPro" id="IPR011009">
    <property type="entry name" value="Kinase-like_dom_sf"/>
</dbReference>
<keyword evidence="4" id="KW-0677">Repeat</keyword>
<dbReference type="InterPro" id="IPR000719">
    <property type="entry name" value="Prot_kinase_dom"/>
</dbReference>
<dbReference type="Gene3D" id="1.10.510.10">
    <property type="entry name" value="Transferase(Phosphotransferase) domain 1"/>
    <property type="match status" value="1"/>
</dbReference>
<dbReference type="InterPro" id="IPR051681">
    <property type="entry name" value="Ser/Thr_Kinases-Pseudokinases"/>
</dbReference>
<dbReference type="EMBL" id="AWUE01023817">
    <property type="protein sequence ID" value="OMO52647.1"/>
    <property type="molecule type" value="Genomic_DNA"/>
</dbReference>
<dbReference type="SUPFAM" id="SSF48403">
    <property type="entry name" value="Ankyrin repeat"/>
    <property type="match status" value="1"/>
</dbReference>
<sequence length="473" mass="53496">MENLAAQLKRGISRQFSTGSMKRTFSRQFTRQSSLDPRKNNLRFSFGRQSSLDPIRRSPVHDELTVPENLDSTMQLLFMASRGDAKGVEDLLNDGIDVNSIDLDGRTALHIAACEGHVEVVKLLLSRRANIDARDRWGSTAAADAKYYGNVEVYNILKARGAKVPKTRKTPMTVSNPREVPEYELNPLELLVRKSDGTAKGSYQVAKWNGTKVAVKILDKDCYSDPESINAFKHELTLLEKVRHPNVVQFVGAVTQNIPMMIVSEYHPKGDLGNYLQKKGRLSLSKALRFALDIARGMNYLHECKPDPVIHCDLKPKNVLLDNGGQLKVAGFGLFRLSKISPDKAKLAQTDAHVDPSNVYVAPEIYKNVIFDRSVDAYSYGIMLYEMIEGVLPFHPKPPEEAVKLMCIEGKRPPFKIKSRSYPPELRELIEECWDQEPVVRPTFSEIIVRLDRIVANCSKQGWWKDTFKLPWK</sequence>
<dbReference type="PIRSF" id="PIRSF000654">
    <property type="entry name" value="Integrin-linked_kinase"/>
    <property type="match status" value="1"/>
</dbReference>
<protein>
    <recommendedName>
        <fullName evidence="2">non-specific serine/threonine protein kinase</fullName>
        <ecNumber evidence="2">2.7.11.1</ecNumber>
    </recommendedName>
</protein>
<feature type="repeat" description="ANK" evidence="11">
    <location>
        <begin position="104"/>
        <end position="136"/>
    </location>
</feature>
<dbReference type="InterPro" id="IPR008271">
    <property type="entry name" value="Ser/Thr_kinase_AS"/>
</dbReference>
<evidence type="ECO:0000256" key="4">
    <source>
        <dbReference type="ARBA" id="ARBA00022737"/>
    </source>
</evidence>
<proteinExistence type="inferred from homology"/>
<name>A0A1R3G3L0_9ROSI</name>
<evidence type="ECO:0000256" key="2">
    <source>
        <dbReference type="ARBA" id="ARBA00012513"/>
    </source>
</evidence>
<dbReference type="GO" id="GO:0005524">
    <property type="term" value="F:ATP binding"/>
    <property type="evidence" value="ECO:0007669"/>
    <property type="project" value="UniProtKB-KW"/>
</dbReference>
<dbReference type="InterPro" id="IPR036770">
    <property type="entry name" value="Ankyrin_rpt-contain_sf"/>
</dbReference>
<keyword evidence="8 11" id="KW-0040">ANK repeat</keyword>
<dbReference type="OrthoDB" id="4062651at2759"/>
<evidence type="ECO:0000256" key="8">
    <source>
        <dbReference type="ARBA" id="ARBA00023043"/>
    </source>
</evidence>
<dbReference type="Pfam" id="PF07714">
    <property type="entry name" value="PK_Tyr_Ser-Thr"/>
    <property type="match status" value="1"/>
</dbReference>
<dbReference type="Proteomes" id="UP000187203">
    <property type="component" value="Unassembled WGS sequence"/>
</dbReference>
<evidence type="ECO:0000256" key="7">
    <source>
        <dbReference type="ARBA" id="ARBA00022840"/>
    </source>
</evidence>